<evidence type="ECO:0000256" key="7">
    <source>
        <dbReference type="ARBA" id="ARBA00047428"/>
    </source>
</evidence>
<keyword evidence="3 9" id="KW-0548">Nucleotidyltransferase</keyword>
<evidence type="ECO:0000259" key="8">
    <source>
        <dbReference type="Pfam" id="PF01467"/>
    </source>
</evidence>
<dbReference type="EC" id="2.7.7.70" evidence="1"/>
<comment type="catalytic activity">
    <reaction evidence="7">
        <text>D-glycero-beta-D-manno-heptose 1-phosphate + ATP + H(+) = ADP-D-glycero-beta-D-manno-heptose + diphosphate</text>
        <dbReference type="Rhea" id="RHEA:27465"/>
        <dbReference type="ChEBI" id="CHEBI:15378"/>
        <dbReference type="ChEBI" id="CHEBI:30616"/>
        <dbReference type="ChEBI" id="CHEBI:33019"/>
        <dbReference type="ChEBI" id="CHEBI:59967"/>
        <dbReference type="ChEBI" id="CHEBI:61593"/>
        <dbReference type="EC" id="2.7.7.70"/>
    </reaction>
</comment>
<dbReference type="PANTHER" id="PTHR43793">
    <property type="entry name" value="FAD SYNTHASE"/>
    <property type="match status" value="1"/>
</dbReference>
<evidence type="ECO:0000256" key="4">
    <source>
        <dbReference type="ARBA" id="ARBA00022741"/>
    </source>
</evidence>
<dbReference type="InterPro" id="IPR050385">
    <property type="entry name" value="Archaeal_FAD_synthase"/>
</dbReference>
<evidence type="ECO:0000313" key="10">
    <source>
        <dbReference type="Proteomes" id="UP000192042"/>
    </source>
</evidence>
<keyword evidence="2 9" id="KW-0808">Transferase</keyword>
<dbReference type="Pfam" id="PF01467">
    <property type="entry name" value="CTP_transf_like"/>
    <property type="match status" value="1"/>
</dbReference>
<keyword evidence="5" id="KW-0067">ATP-binding</keyword>
<name>A0A1W1I272_9BACT</name>
<evidence type="ECO:0000256" key="2">
    <source>
        <dbReference type="ARBA" id="ARBA00022679"/>
    </source>
</evidence>
<dbReference type="STRING" id="1325564.NSJP_0925"/>
<dbReference type="InterPro" id="IPR014729">
    <property type="entry name" value="Rossmann-like_a/b/a_fold"/>
</dbReference>
<dbReference type="GO" id="GO:0033786">
    <property type="term" value="F:heptose-1-phosphate adenylyltransferase activity"/>
    <property type="evidence" value="ECO:0007669"/>
    <property type="project" value="RHEA"/>
</dbReference>
<protein>
    <recommendedName>
        <fullName evidence="1">D-glycero-beta-D-manno-heptose 1-phosphate adenylyltransferase</fullName>
        <ecNumber evidence="1">2.7.7.70</ecNumber>
    </recommendedName>
</protein>
<keyword evidence="10" id="KW-1185">Reference proteome</keyword>
<organism evidence="9 10">
    <name type="scientific">Nitrospira japonica</name>
    <dbReference type="NCBI Taxonomy" id="1325564"/>
    <lineage>
        <taxon>Bacteria</taxon>
        <taxon>Pseudomonadati</taxon>
        <taxon>Nitrospirota</taxon>
        <taxon>Nitrospiria</taxon>
        <taxon>Nitrospirales</taxon>
        <taxon>Nitrospiraceae</taxon>
        <taxon>Nitrospira</taxon>
    </lineage>
</organism>
<dbReference type="GO" id="GO:0005975">
    <property type="term" value="P:carbohydrate metabolic process"/>
    <property type="evidence" value="ECO:0007669"/>
    <property type="project" value="InterPro"/>
</dbReference>
<dbReference type="InterPro" id="IPR004821">
    <property type="entry name" value="Cyt_trans-like"/>
</dbReference>
<evidence type="ECO:0000256" key="5">
    <source>
        <dbReference type="ARBA" id="ARBA00022840"/>
    </source>
</evidence>
<dbReference type="KEGG" id="nja:NSJP_0925"/>
<accession>A0A1W1I272</accession>
<dbReference type="PANTHER" id="PTHR43793:SF2">
    <property type="entry name" value="BIFUNCTIONAL PROTEIN HLDE"/>
    <property type="match status" value="1"/>
</dbReference>
<evidence type="ECO:0000256" key="3">
    <source>
        <dbReference type="ARBA" id="ARBA00022695"/>
    </source>
</evidence>
<evidence type="ECO:0000256" key="1">
    <source>
        <dbReference type="ARBA" id="ARBA00012519"/>
    </source>
</evidence>
<dbReference type="InterPro" id="IPR011914">
    <property type="entry name" value="RfaE_dom_II"/>
</dbReference>
<feature type="domain" description="Cytidyltransferase-like" evidence="8">
    <location>
        <begin position="31"/>
        <end position="158"/>
    </location>
</feature>
<dbReference type="SUPFAM" id="SSF52374">
    <property type="entry name" value="Nucleotidylyl transferase"/>
    <property type="match status" value="1"/>
</dbReference>
<evidence type="ECO:0000256" key="6">
    <source>
        <dbReference type="ARBA" id="ARBA00023277"/>
    </source>
</evidence>
<dbReference type="Gene3D" id="3.40.50.620">
    <property type="entry name" value="HUPs"/>
    <property type="match status" value="1"/>
</dbReference>
<dbReference type="Proteomes" id="UP000192042">
    <property type="component" value="Chromosome I"/>
</dbReference>
<dbReference type="AlphaFoldDB" id="A0A1W1I272"/>
<dbReference type="GO" id="GO:0005524">
    <property type="term" value="F:ATP binding"/>
    <property type="evidence" value="ECO:0007669"/>
    <property type="project" value="UniProtKB-KW"/>
</dbReference>
<evidence type="ECO:0000313" key="9">
    <source>
        <dbReference type="EMBL" id="SLM47097.1"/>
    </source>
</evidence>
<dbReference type="NCBIfam" id="TIGR02199">
    <property type="entry name" value="rfaE_dom_II"/>
    <property type="match status" value="1"/>
</dbReference>
<keyword evidence="6" id="KW-0119">Carbohydrate metabolism</keyword>
<dbReference type="GO" id="GO:0016773">
    <property type="term" value="F:phosphotransferase activity, alcohol group as acceptor"/>
    <property type="evidence" value="ECO:0007669"/>
    <property type="project" value="InterPro"/>
</dbReference>
<dbReference type="EMBL" id="LT828648">
    <property type="protein sequence ID" value="SLM47097.1"/>
    <property type="molecule type" value="Genomic_DNA"/>
</dbReference>
<keyword evidence="4" id="KW-0547">Nucleotide-binding</keyword>
<dbReference type="NCBIfam" id="TIGR00125">
    <property type="entry name" value="cyt_tran_rel"/>
    <property type="match status" value="1"/>
</dbReference>
<gene>
    <name evidence="9" type="primary">rfaEb</name>
    <name evidence="9" type="ORF">NSJP_0925</name>
</gene>
<reference evidence="9 10" key="1">
    <citation type="submission" date="2017-03" db="EMBL/GenBank/DDBJ databases">
        <authorList>
            <person name="Afonso C.L."/>
            <person name="Miller P.J."/>
            <person name="Scott M.A."/>
            <person name="Spackman E."/>
            <person name="Goraichik I."/>
            <person name="Dimitrov K.M."/>
            <person name="Suarez D.L."/>
            <person name="Swayne D.E."/>
        </authorList>
    </citation>
    <scope>NUCLEOTIDE SEQUENCE [LARGE SCALE GENOMIC DNA]</scope>
    <source>
        <strain evidence="9">Genome sequencing of Nitrospira japonica strain NJ11</strain>
    </source>
</reference>
<proteinExistence type="predicted"/>
<sequence>MMSGMSTKVLTMGELVPVLQRARASNKRVVFTNGCFDLMHVGHTRYLAEAKQLGDLLVVGVNSDDSVRALNKAPGRPVVQDAHRAEVLAALESVDYVVVFSEPDPLNLITAVQPDVLVKGGDWPLDRIVGRDVVERRGGVVKTIPLVPGASTTSIIQRIRSI</sequence>